<dbReference type="SMART" id="SM00710">
    <property type="entry name" value="PbH1"/>
    <property type="match status" value="5"/>
</dbReference>
<dbReference type="InterPro" id="IPR013783">
    <property type="entry name" value="Ig-like_fold"/>
</dbReference>
<dbReference type="EMBL" id="CP014265">
    <property type="protein sequence ID" value="AMK15197.1"/>
    <property type="molecule type" value="Genomic_DNA"/>
</dbReference>
<name>A0A126QZH0_METOL</name>
<evidence type="ECO:0000313" key="3">
    <source>
        <dbReference type="Proteomes" id="UP000066376"/>
    </source>
</evidence>
<dbReference type="InterPro" id="IPR006626">
    <property type="entry name" value="PbH1"/>
</dbReference>
<keyword evidence="3" id="KW-1185">Reference proteome</keyword>
<organism evidence="1 3">
    <name type="scientific">Methanobrevibacter olleyae</name>
    <dbReference type="NCBI Taxonomy" id="294671"/>
    <lineage>
        <taxon>Archaea</taxon>
        <taxon>Methanobacteriati</taxon>
        <taxon>Methanobacteriota</taxon>
        <taxon>Methanomada group</taxon>
        <taxon>Methanobacteria</taxon>
        <taxon>Methanobacteriales</taxon>
        <taxon>Methanobacteriaceae</taxon>
        <taxon>Methanobrevibacter</taxon>
    </lineage>
</organism>
<dbReference type="InterPro" id="IPR011050">
    <property type="entry name" value="Pectin_lyase_fold/virulence"/>
</dbReference>
<dbReference type="OrthoDB" id="78345at2157"/>
<dbReference type="STRING" id="294671.YLM1_0640"/>
<dbReference type="SUPFAM" id="SSF51126">
    <property type="entry name" value="Pectin lyase-like"/>
    <property type="match status" value="1"/>
</dbReference>
<dbReference type="KEGG" id="mol:YLM1_0640"/>
<reference evidence="1 3" key="1">
    <citation type="journal article" date="2016" name="Genome Announc.">
        <title>Draft Genome Sequence of the Rumen Methanogen Methanobrevibacter olleyae YLM1.</title>
        <authorList>
            <person name="Kelly W.J."/>
            <person name="Li D."/>
            <person name="Lambie S.C."/>
            <person name="Cox F."/>
            <person name="Attwood G.T."/>
            <person name="Altermann E."/>
            <person name="Leahy S.C."/>
        </authorList>
    </citation>
    <scope>NUCLEOTIDE SEQUENCE [LARGE SCALE GENOMIC DNA]</scope>
    <source>
        <strain evidence="1 3">YLM1</strain>
    </source>
</reference>
<dbReference type="Proteomes" id="UP000183442">
    <property type="component" value="Unassembled WGS sequence"/>
</dbReference>
<reference evidence="3" key="2">
    <citation type="submission" date="2016-02" db="EMBL/GenBank/DDBJ databases">
        <title>The draft genome sequence of the rumen methanogen Methanobrevibacter olleyae YLM1.</title>
        <authorList>
            <consortium name="New Zealand Agricultural Greenhouse Gas Research Centre/Pastoral Greenhouse Gas Research Consortium"/>
            <person name="Kelly W.J."/>
            <person name="Li D."/>
            <person name="Lambie S.C."/>
            <person name="Attwood G.T."/>
            <person name="Altermann E."/>
            <person name="Leahy S.C."/>
        </authorList>
    </citation>
    <scope>NUCLEOTIDE SEQUENCE [LARGE SCALE GENOMIC DNA]</scope>
    <source>
        <strain evidence="3">YLM1</strain>
    </source>
</reference>
<dbReference type="EMBL" id="FOTL01000031">
    <property type="protein sequence ID" value="SFL71987.1"/>
    <property type="molecule type" value="Genomic_DNA"/>
</dbReference>
<dbReference type="GeneID" id="28488936"/>
<reference evidence="2" key="4">
    <citation type="submission" date="2016-10" db="EMBL/GenBank/DDBJ databases">
        <authorList>
            <person name="de Groot N.N."/>
        </authorList>
    </citation>
    <scope>NUCLEOTIDE SEQUENCE [LARGE SCALE GENOMIC DNA]</scope>
    <source>
        <strain evidence="2">DSM 16632</strain>
    </source>
</reference>
<dbReference type="Proteomes" id="UP000066376">
    <property type="component" value="Chromosome"/>
</dbReference>
<dbReference type="RefSeq" id="WP_067146231.1">
    <property type="nucleotide sequence ID" value="NZ_CP014265.1"/>
</dbReference>
<dbReference type="InterPro" id="IPR019149">
    <property type="entry name" value="ABHD18"/>
</dbReference>
<sequence>MKIKNIKFFAILLVLLCCFIGTVSAAEDVSTDFVSGSVDDAVSLDSVQEDVSDSVSTEAITTVSDDAAEEQINEESNAVEIDNNKENVNLTRGTPVNASNWDVLEGACESSGDKIITLTGTSYVPTNQINFTNSATIIGTDSSYITGTYTGVPFLNENSALTITFINVKFRNMNVSNLLQLAGTNVFENCSFYNISAGTGRNAVIYNTDGTMSLIACNITNSSAGYGVVSNYKAGTVTGVVMNVDECKFINNSASVEPGAINNCGILSVNNSEFINNSAAWWAGAIHTHSNAQTVINNSNFTANVAGWNGGALYTYSKLRVYNSIFKENKCHTSAGGGAIGCSNWGSAYNITISNCTFENNTNLCGNTNETPSTGTGGAISAMNSGLLKVFDSTFIHNVAKTGQAIAAYSQGYENITAGIPKVIICNNSFINHTLTSSDTVQLSGNYTFSFNNFTNCYQTNLGTNNTFNNPVTSNNVVVSEELFDSENNIKLSSKNILRDNLPHDVIYVNLSSTNSYEDVDGQSWEQAYGVPIGSFIDNEGLFMAYARINNNGIIYLADGDYKYIFSNRGKSVTFIAQSKDAIFTSLRTTVNSFGDPTPILTFINFTINVANVTMNSNFINCTFVNSSINIAKGIAEIENLEETPFGVTYNLTFDNCEFKDVNSVNSLFTVYKYGRVFLNNCSFDNIVADSIVFKDGDFIDQDGIYFYDCNFSNCNFSGVVDIPGDIEFTDYCAIEDCDYDFDANTSVNSVGDFAHNYLNATKLKVLAVDSVVDISSPDKGVVVVILTDNASAPIAGATVKYSVNGGDEQNATTDENGKVTIGGLSGELTIFVSYLGNESYNPVNGSKFFNFTDEVVNDTNSTNTTPLGPSKTATKLTAPKVSATYNVAKKLAITLADKNGNLLVGKKLIVKVGSISRILTTNSKGEVSFNVATLVPGAYAVSVKFDGDGDYFASSVSSKVVVSKAKPKIKSKAKTFKVKAKVKKLTVTLKDNKGKVLKNTKLRLKLAKKTYTVKTNKKGVATFKVKLSKKGKYTGTIKFSGSKYFKALSKKVKITVKK</sequence>
<evidence type="ECO:0000313" key="2">
    <source>
        <dbReference type="EMBL" id="SFL71987.1"/>
    </source>
</evidence>
<evidence type="ECO:0000313" key="1">
    <source>
        <dbReference type="EMBL" id="AMK15197.1"/>
    </source>
</evidence>
<protein>
    <submittedName>
        <fullName evidence="1">Adhesin-like protein</fullName>
    </submittedName>
    <submittedName>
        <fullName evidence="2">Uncharacterized conserved protein</fullName>
    </submittedName>
</protein>
<gene>
    <name evidence="2" type="ORF">SAMN02910297_01594</name>
    <name evidence="1" type="ORF">YLM1_0640</name>
</gene>
<accession>A0A126QZH0</accession>
<dbReference type="Gene3D" id="2.60.40.10">
    <property type="entry name" value="Immunoglobulins"/>
    <property type="match status" value="2"/>
</dbReference>
<evidence type="ECO:0000313" key="4">
    <source>
        <dbReference type="Proteomes" id="UP000183442"/>
    </source>
</evidence>
<dbReference type="PATRIC" id="fig|294671.3.peg.666"/>
<dbReference type="AlphaFoldDB" id="A0A126QZH0"/>
<reference evidence="4" key="3">
    <citation type="submission" date="2016-10" db="EMBL/GenBank/DDBJ databases">
        <authorList>
            <person name="Varghese N."/>
        </authorList>
    </citation>
    <scope>NUCLEOTIDE SEQUENCE [LARGE SCALE GENOMIC DNA]</scope>
    <source>
        <strain evidence="4">DSM 16632</strain>
    </source>
</reference>
<proteinExistence type="predicted"/>
<dbReference type="Pfam" id="PF09752">
    <property type="entry name" value="ABHD18"/>
    <property type="match status" value="1"/>
</dbReference>